<sequence>MIPNYRRELPVMRRGIRPLRESYNAYVVFSSQRVVNLLDVHARTKQSLDMLYRKREWPVADNSKGTGTLNS</sequence>
<evidence type="ECO:0000313" key="2">
    <source>
        <dbReference type="Proteomes" id="UP000004221"/>
    </source>
</evidence>
<dbReference type="Proteomes" id="UP000004221">
    <property type="component" value="Unassembled WGS sequence"/>
</dbReference>
<proteinExistence type="predicted"/>
<dbReference type="EMBL" id="CAGS01000016">
    <property type="protein sequence ID" value="CCF82426.1"/>
    <property type="molecule type" value="Genomic_DNA"/>
</dbReference>
<keyword evidence="2" id="KW-1185">Reference proteome</keyword>
<comment type="caution">
    <text evidence="1">The sequence shown here is derived from an EMBL/GenBank/DDBJ whole genome shotgun (WGS) entry which is preliminary data.</text>
</comment>
<evidence type="ECO:0000313" key="1">
    <source>
        <dbReference type="EMBL" id="CCF82426.1"/>
    </source>
</evidence>
<reference evidence="1 2" key="1">
    <citation type="journal article" date="2012" name="ISME J.">
        <title>Nitrification expanded: discovery, physiology and genomics of a nitrite-oxidizing bacterium from the phylum Chloroflexi.</title>
        <authorList>
            <person name="Sorokin D.Y."/>
            <person name="Lucker S."/>
            <person name="Vejmelkova D."/>
            <person name="Kostrikina N.A."/>
            <person name="Kleerebezem R."/>
            <person name="Rijpstra W.I."/>
            <person name="Damste J.S."/>
            <person name="Le Paslier D."/>
            <person name="Muyzer G."/>
            <person name="Wagner M."/>
            <person name="van Loosdrecht M.C."/>
            <person name="Daims H."/>
        </authorList>
    </citation>
    <scope>NUCLEOTIDE SEQUENCE [LARGE SCALE GENOMIC DNA]</scope>
    <source>
        <strain evidence="2">none</strain>
    </source>
</reference>
<accession>I4ECL4</accession>
<gene>
    <name evidence="1" type="ORF">NITHO_1120004</name>
</gene>
<name>I4ECL4_9BACT</name>
<organism evidence="1 2">
    <name type="scientific">Nitrolancea hollandica Lb</name>
    <dbReference type="NCBI Taxonomy" id="1129897"/>
    <lineage>
        <taxon>Bacteria</taxon>
        <taxon>Pseudomonadati</taxon>
        <taxon>Thermomicrobiota</taxon>
        <taxon>Thermomicrobia</taxon>
        <taxon>Sphaerobacterales</taxon>
        <taxon>Sphaerobacterineae</taxon>
        <taxon>Sphaerobacteraceae</taxon>
        <taxon>Nitrolancea</taxon>
    </lineage>
</organism>
<protein>
    <submittedName>
        <fullName evidence="1">Uncharacterized protein</fullName>
    </submittedName>
</protein>
<dbReference type="AlphaFoldDB" id="I4ECL4"/>